<feature type="coiled-coil region" evidence="1">
    <location>
        <begin position="675"/>
        <end position="705"/>
    </location>
</feature>
<feature type="compositionally biased region" description="Low complexity" evidence="2">
    <location>
        <begin position="260"/>
        <end position="303"/>
    </location>
</feature>
<feature type="region of interest" description="Disordered" evidence="2">
    <location>
        <begin position="252"/>
        <end position="311"/>
    </location>
</feature>
<feature type="region of interest" description="Disordered" evidence="2">
    <location>
        <begin position="157"/>
        <end position="178"/>
    </location>
</feature>
<evidence type="ECO:0000256" key="1">
    <source>
        <dbReference type="SAM" id="Coils"/>
    </source>
</evidence>
<dbReference type="KEGG" id="dci:103510090"/>
<accession>A0A1S3D2P0</accession>
<evidence type="ECO:0000256" key="2">
    <source>
        <dbReference type="SAM" id="MobiDB-lite"/>
    </source>
</evidence>
<feature type="region of interest" description="Disordered" evidence="2">
    <location>
        <begin position="813"/>
        <end position="838"/>
    </location>
</feature>
<feature type="non-terminal residue" evidence="4">
    <location>
        <position position="1"/>
    </location>
</feature>
<protein>
    <submittedName>
        <fullName evidence="4">Uncharacterized protein LOC103510090</fullName>
    </submittedName>
</protein>
<name>A0A1S3D2P0_DIACI</name>
<dbReference type="AlphaFoldDB" id="A0A1S3D2P0"/>
<gene>
    <name evidence="4" type="primary">LOC103510090</name>
</gene>
<feature type="compositionally biased region" description="Polar residues" evidence="2">
    <location>
        <begin position="520"/>
        <end position="529"/>
    </location>
</feature>
<sequence>LQTANLEQYLQKFNREPKYNSDFASLQFGNQNLEQKKQQLQEQFAREAELEKYKKLELEKIQELNRLEKYRQFEKNLRQFEQTESSASTIPHAKTRLIATVAAQQEEPTSDETGLSPNYKPSVKLDPRLRKALLRVLTKLDQEDNKPNEVSIRDINSQVGSPHEQYQQNQQQYHSNQQQYQPNQRIFCLACLMIATVAAQQEPTSDETGLSPNYKPSVKLDPRLRKALLRVLTKLDQEDNKPNEVSIRDINSQVGSPHEQYQQNQQQYHSNQQQYQPNQRADSPSGPSASGFQPSGPSGGFQPVEGTSTHTPVSIYQDYSKLTQQPLSSAVPPTAPTVATPDYERLYQQFQNLQKVETAAQTGAVDPTQPTNTNVNQNGSSNIVALTPQQLEAFYKQQAAGAPPQGQDIKNLIPEFVDFNQNFISNQEDGEGEKLSKALGYKIIKFDKNDKESINSFLQNNNIEIISSNGGKQVNPSQLGQNDILLSNFNEHKEILLSSLNVNKGAGDAKGNAEAKTNEINESTSPKNEVQQKPKDVLPTPNDSLISNEDLYKTVILSNKAQPDNGGNAIFYNPNNIIGPSGKEGEIFDTKPPSGPDNIKDIPTYTEEADKATNSNSTNNKTSEVQFFSVPLVAAFTLQQNSFGIPQKVIPLNYLDNGEYISEDRVKSIEENIILNKQRQKIAETANNTKELEELKSKQEYLEREKVYVDEKLREFRQNESKEKLIQQQSIGLQTANLEQYLQKFNREPKYNSDFASLQFGNQNLEQKKQQLQEQFAREAELEKYKKLELEKIQELNRLERYRQFEKNLRQFEQTESSASTIPQLNSRPQEIQPFTPSFSPLVNFDNLPPVDFQKSINLQYSQYQQAQPSFSTAQPSLPVNQPSFSPTLRAQQPAFPTNVPTFSPQPSFQPQPSFAPQPTFQNNIQPNFVPNVPRGQPTFEPRPNFDNFNQQPNFVPSQQLKPAPPQFNPNPFQQIPRQNFQPNFQPNGNNFITSVQFPQLGNNFQQPGNNFQQGRNFPVEQNFRPSQFQFQPPTPQFQNFQQPFGQQPFLSNNRIVRKEPFQSVGNFGVNNFVLPPTKSNTFKRNVIPPSRVLEPPFV</sequence>
<feature type="region of interest" description="Disordered" evidence="2">
    <location>
        <begin position="507"/>
        <end position="545"/>
    </location>
</feature>
<feature type="region of interest" description="Disordered" evidence="2">
    <location>
        <begin position="581"/>
        <end position="602"/>
    </location>
</feature>
<dbReference type="GeneID" id="103510090"/>
<feature type="region of interest" description="Disordered" evidence="2">
    <location>
        <begin position="104"/>
        <end position="123"/>
    </location>
</feature>
<feature type="region of interest" description="Disordered" evidence="2">
    <location>
        <begin position="868"/>
        <end position="967"/>
    </location>
</feature>
<dbReference type="PaxDb" id="121845-A0A1S3D2P0"/>
<evidence type="ECO:0000313" key="3">
    <source>
        <dbReference type="Proteomes" id="UP000079169"/>
    </source>
</evidence>
<feature type="compositionally biased region" description="Polar residues" evidence="2">
    <location>
        <begin position="104"/>
        <end position="116"/>
    </location>
</feature>
<reference evidence="4" key="1">
    <citation type="submission" date="2025-08" db="UniProtKB">
        <authorList>
            <consortium name="RefSeq"/>
        </authorList>
    </citation>
    <scope>IDENTIFICATION</scope>
</reference>
<feature type="compositionally biased region" description="Polar residues" evidence="2">
    <location>
        <begin position="868"/>
        <end position="900"/>
    </location>
</feature>
<feature type="compositionally biased region" description="Low complexity" evidence="2">
    <location>
        <begin position="942"/>
        <end position="957"/>
    </location>
</feature>
<dbReference type="Proteomes" id="UP000079169">
    <property type="component" value="Unplaced"/>
</dbReference>
<proteinExistence type="predicted"/>
<feature type="compositionally biased region" description="Low complexity" evidence="2">
    <location>
        <begin position="165"/>
        <end position="178"/>
    </location>
</feature>
<keyword evidence="1" id="KW-0175">Coiled coil</keyword>
<organism evidence="3 4">
    <name type="scientific">Diaphorina citri</name>
    <name type="common">Asian citrus psyllid</name>
    <dbReference type="NCBI Taxonomy" id="121845"/>
    <lineage>
        <taxon>Eukaryota</taxon>
        <taxon>Metazoa</taxon>
        <taxon>Ecdysozoa</taxon>
        <taxon>Arthropoda</taxon>
        <taxon>Hexapoda</taxon>
        <taxon>Insecta</taxon>
        <taxon>Pterygota</taxon>
        <taxon>Neoptera</taxon>
        <taxon>Paraneoptera</taxon>
        <taxon>Hemiptera</taxon>
        <taxon>Sternorrhyncha</taxon>
        <taxon>Psylloidea</taxon>
        <taxon>Psyllidae</taxon>
        <taxon>Diaphorininae</taxon>
        <taxon>Diaphorina</taxon>
    </lineage>
</organism>
<feature type="coiled-coil region" evidence="1">
    <location>
        <begin position="755"/>
        <end position="785"/>
    </location>
</feature>
<evidence type="ECO:0000313" key="4">
    <source>
        <dbReference type="RefSeq" id="XP_008472955.1"/>
    </source>
</evidence>
<keyword evidence="3" id="KW-1185">Reference proteome</keyword>
<feature type="coiled-coil region" evidence="1">
    <location>
        <begin position="23"/>
        <end position="53"/>
    </location>
</feature>
<dbReference type="RefSeq" id="XP_008472955.1">
    <property type="nucleotide sequence ID" value="XM_008474733.3"/>
</dbReference>